<dbReference type="EnsemblMetazoa" id="CapteT132652">
    <property type="protein sequence ID" value="CapteP132652"/>
    <property type="gene ID" value="CapteG132652"/>
</dbReference>
<protein>
    <recommendedName>
        <fullName evidence="3">RH1 domain-containing protein</fullName>
    </recommendedName>
</protein>
<sequence>MASETDTLSPVDVYDIAATIGKEFEKIIDNYGPEAVTELMPKIITVLEHLEILSNNNQKENAEISELRFSIERLQADKKAKHEERMKYEKVCSSN</sequence>
<keyword evidence="1 2" id="KW-0175">Coiled coil</keyword>
<dbReference type="HOGENOM" id="CLU_2374759_0_0_1"/>
<evidence type="ECO:0000313" key="4">
    <source>
        <dbReference type="EMBL" id="ELT86990.1"/>
    </source>
</evidence>
<dbReference type="GO" id="GO:0005737">
    <property type="term" value="C:cytoplasm"/>
    <property type="evidence" value="ECO:0007669"/>
    <property type="project" value="TreeGrafter"/>
</dbReference>
<reference evidence="6" key="1">
    <citation type="submission" date="2012-12" db="EMBL/GenBank/DDBJ databases">
        <authorList>
            <person name="Hellsten U."/>
            <person name="Grimwood J."/>
            <person name="Chapman J.A."/>
            <person name="Shapiro H."/>
            <person name="Aerts A."/>
            <person name="Otillar R.P."/>
            <person name="Terry A.Y."/>
            <person name="Boore J.L."/>
            <person name="Simakov O."/>
            <person name="Marletaz F."/>
            <person name="Cho S.-J."/>
            <person name="Edsinger-Gonzales E."/>
            <person name="Havlak P."/>
            <person name="Kuo D.-H."/>
            <person name="Larsson T."/>
            <person name="Lv J."/>
            <person name="Arendt D."/>
            <person name="Savage R."/>
            <person name="Osoegawa K."/>
            <person name="de Jong P."/>
            <person name="Lindberg D.R."/>
            <person name="Seaver E.C."/>
            <person name="Weisblat D.A."/>
            <person name="Putnam N.H."/>
            <person name="Grigoriev I.V."/>
            <person name="Rokhsar D.S."/>
        </authorList>
    </citation>
    <scope>NUCLEOTIDE SEQUENCE</scope>
    <source>
        <strain evidence="6">I ESC-2004</strain>
    </source>
</reference>
<proteinExistence type="predicted"/>
<evidence type="ECO:0000313" key="5">
    <source>
        <dbReference type="EnsemblMetazoa" id="CapteP132652"/>
    </source>
</evidence>
<dbReference type="Gene3D" id="1.20.58.1770">
    <property type="match status" value="1"/>
</dbReference>
<reference evidence="4 6" key="2">
    <citation type="journal article" date="2013" name="Nature">
        <title>Insights into bilaterian evolution from three spiralian genomes.</title>
        <authorList>
            <person name="Simakov O."/>
            <person name="Marletaz F."/>
            <person name="Cho S.J."/>
            <person name="Edsinger-Gonzales E."/>
            <person name="Havlak P."/>
            <person name="Hellsten U."/>
            <person name="Kuo D.H."/>
            <person name="Larsson T."/>
            <person name="Lv J."/>
            <person name="Arendt D."/>
            <person name="Savage R."/>
            <person name="Osoegawa K."/>
            <person name="de Jong P."/>
            <person name="Grimwood J."/>
            <person name="Chapman J.A."/>
            <person name="Shapiro H."/>
            <person name="Aerts A."/>
            <person name="Otillar R.P."/>
            <person name="Terry A.Y."/>
            <person name="Boore J.L."/>
            <person name="Grigoriev I.V."/>
            <person name="Lindberg D.R."/>
            <person name="Seaver E.C."/>
            <person name="Weisblat D.A."/>
            <person name="Putnam N.H."/>
            <person name="Rokhsar D.S."/>
        </authorList>
    </citation>
    <scope>NUCLEOTIDE SEQUENCE</scope>
    <source>
        <strain evidence="4 6">I ESC-2004</strain>
    </source>
</reference>
<dbReference type="STRING" id="283909.R7T6K3"/>
<dbReference type="GO" id="GO:0036064">
    <property type="term" value="C:ciliary basal body"/>
    <property type="evidence" value="ECO:0007669"/>
    <property type="project" value="TreeGrafter"/>
</dbReference>
<dbReference type="GO" id="GO:0031267">
    <property type="term" value="F:small GTPase binding"/>
    <property type="evidence" value="ECO:0007669"/>
    <property type="project" value="TreeGrafter"/>
</dbReference>
<evidence type="ECO:0000256" key="2">
    <source>
        <dbReference type="SAM" id="Coils"/>
    </source>
</evidence>
<dbReference type="CDD" id="cd14445">
    <property type="entry name" value="RILP-like"/>
    <property type="match status" value="1"/>
</dbReference>
<dbReference type="GO" id="GO:0060271">
    <property type="term" value="P:cilium assembly"/>
    <property type="evidence" value="ECO:0007669"/>
    <property type="project" value="TreeGrafter"/>
</dbReference>
<dbReference type="OrthoDB" id="10069524at2759"/>
<dbReference type="GO" id="GO:0051959">
    <property type="term" value="F:dynein light intermediate chain binding"/>
    <property type="evidence" value="ECO:0007669"/>
    <property type="project" value="TreeGrafter"/>
</dbReference>
<dbReference type="PANTHER" id="PTHR21502">
    <property type="entry name" value="ZINC FINGER PROTEIN DZIP1"/>
    <property type="match status" value="1"/>
</dbReference>
<dbReference type="PROSITE" id="PS51776">
    <property type="entry name" value="RH1"/>
    <property type="match status" value="1"/>
</dbReference>
<organism evidence="4">
    <name type="scientific">Capitella teleta</name>
    <name type="common">Polychaete worm</name>
    <dbReference type="NCBI Taxonomy" id="283909"/>
    <lineage>
        <taxon>Eukaryota</taxon>
        <taxon>Metazoa</taxon>
        <taxon>Spiralia</taxon>
        <taxon>Lophotrochozoa</taxon>
        <taxon>Annelida</taxon>
        <taxon>Polychaeta</taxon>
        <taxon>Sedentaria</taxon>
        <taxon>Scolecida</taxon>
        <taxon>Capitellidae</taxon>
        <taxon>Capitella</taxon>
    </lineage>
</organism>
<keyword evidence="6" id="KW-1185">Reference proteome</keyword>
<dbReference type="PANTHER" id="PTHR21502:SF4">
    <property type="entry name" value="RILP-LIKE PROTEIN HOMOLOG"/>
    <property type="match status" value="1"/>
</dbReference>
<gene>
    <name evidence="4" type="ORF">CAPTEDRAFT_132652</name>
</gene>
<dbReference type="Pfam" id="PF09744">
    <property type="entry name" value="RH1"/>
    <property type="match status" value="1"/>
</dbReference>
<evidence type="ECO:0000259" key="3">
    <source>
        <dbReference type="PROSITE" id="PS51776"/>
    </source>
</evidence>
<dbReference type="AlphaFoldDB" id="R7T6K3"/>
<reference evidence="5" key="3">
    <citation type="submission" date="2015-06" db="UniProtKB">
        <authorList>
            <consortium name="EnsemblMetazoa"/>
        </authorList>
    </citation>
    <scope>IDENTIFICATION</scope>
</reference>
<feature type="coiled-coil region" evidence="2">
    <location>
        <begin position="57"/>
        <end position="91"/>
    </location>
</feature>
<dbReference type="EMBL" id="KB312580">
    <property type="protein sequence ID" value="ELT86990.1"/>
    <property type="molecule type" value="Genomic_DNA"/>
</dbReference>
<accession>R7T6K3</accession>
<dbReference type="InterPro" id="IPR034743">
    <property type="entry name" value="RH1"/>
</dbReference>
<dbReference type="InterPro" id="IPR051241">
    <property type="entry name" value="DZIP_RILPL"/>
</dbReference>
<dbReference type="EMBL" id="AMQN01034648">
    <property type="status" value="NOT_ANNOTATED_CDS"/>
    <property type="molecule type" value="Genomic_DNA"/>
</dbReference>
<name>R7T6K3_CAPTE</name>
<feature type="domain" description="RH1" evidence="3">
    <location>
        <begin position="1"/>
        <end position="84"/>
    </location>
</feature>
<evidence type="ECO:0000256" key="1">
    <source>
        <dbReference type="ARBA" id="ARBA00023054"/>
    </source>
</evidence>
<dbReference type="Proteomes" id="UP000014760">
    <property type="component" value="Unassembled WGS sequence"/>
</dbReference>
<dbReference type="OMA" id="ETDRESW"/>
<evidence type="ECO:0000313" key="6">
    <source>
        <dbReference type="Proteomes" id="UP000014760"/>
    </source>
</evidence>